<dbReference type="EMBL" id="JBJURJ010000018">
    <property type="protein sequence ID" value="MFM9331413.1"/>
    <property type="molecule type" value="Genomic_DNA"/>
</dbReference>
<sequence>MTSDNQAYPPALISEEGHYSLDLTGPGSHILVIRRGVGSLSIGPPELGNKADLHVAPDEPIQWSVFDPFATPAGSPWPRHLTYTGNDSGFLEWAQKRPIEQMNWKPLLSADVKLDASLSRMHGFFIELRSSASGSLSLKLPNGLYHLTVSGELSRFVAAGALPSMLVLAPSTSRRKTDPPLQLPEMGELQGVTSLTLQGSSLGQPISLNSLDRFPHLDSLSLWGNFCHMDALARHPRLRNLELRFIPELGDLPPLDTWPLLDRFIAYNVEEAGGKRLRQQMKARAKSRPWSDYASVSQLRKPEWWATEFGRPFASWPKRLARLANEAYTLAQASMAEARSMAEAEAILTAFTRRFNGLKGIETTERDDLGEAVWQLSQSPHLIGRPIPEETAQGWFDAVRDY</sequence>
<organism evidence="1 2">
    <name type="scientific">Paenibacillus mesotrionivorans</name>
    <dbReference type="NCBI Taxonomy" id="3160968"/>
    <lineage>
        <taxon>Bacteria</taxon>
        <taxon>Bacillati</taxon>
        <taxon>Bacillota</taxon>
        <taxon>Bacilli</taxon>
        <taxon>Bacillales</taxon>
        <taxon>Paenibacillaceae</taxon>
        <taxon>Paenibacillus</taxon>
    </lineage>
</organism>
<comment type="caution">
    <text evidence="1">The sequence shown here is derived from an EMBL/GenBank/DDBJ whole genome shotgun (WGS) entry which is preliminary data.</text>
</comment>
<evidence type="ECO:0000313" key="2">
    <source>
        <dbReference type="Proteomes" id="UP001631969"/>
    </source>
</evidence>
<dbReference type="Proteomes" id="UP001631969">
    <property type="component" value="Unassembled WGS sequence"/>
</dbReference>
<name>A0ACC7P366_9BACL</name>
<gene>
    <name evidence="1" type="ORF">ACI1P1_24260</name>
</gene>
<accession>A0ACC7P366</accession>
<proteinExistence type="predicted"/>
<keyword evidence="2" id="KW-1185">Reference proteome</keyword>
<reference evidence="1" key="1">
    <citation type="submission" date="2024-12" db="EMBL/GenBank/DDBJ databases">
        <authorList>
            <person name="Wu N."/>
        </authorList>
    </citation>
    <scope>NUCLEOTIDE SEQUENCE</scope>
    <source>
        <strain evidence="1">P15</strain>
    </source>
</reference>
<evidence type="ECO:0000313" key="1">
    <source>
        <dbReference type="EMBL" id="MFM9331413.1"/>
    </source>
</evidence>
<protein>
    <submittedName>
        <fullName evidence="1">Uncharacterized protein</fullName>
    </submittedName>
</protein>